<keyword evidence="10" id="KW-1185">Reference proteome</keyword>
<organism evidence="9 10">
    <name type="scientific">Paenibacillus oralis</name>
    <dbReference type="NCBI Taxonomy" id="2490856"/>
    <lineage>
        <taxon>Bacteria</taxon>
        <taxon>Bacillati</taxon>
        <taxon>Bacillota</taxon>
        <taxon>Bacilli</taxon>
        <taxon>Bacillales</taxon>
        <taxon>Paenibacillaceae</taxon>
        <taxon>Paenibacillus</taxon>
    </lineage>
</organism>
<dbReference type="InterPro" id="IPR000515">
    <property type="entry name" value="MetI-like"/>
</dbReference>
<dbReference type="EMBL" id="RRCN01000001">
    <property type="protein sequence ID" value="RRJ61965.1"/>
    <property type="molecule type" value="Genomic_DNA"/>
</dbReference>
<feature type="transmembrane region" description="Helical" evidence="7">
    <location>
        <begin position="123"/>
        <end position="143"/>
    </location>
</feature>
<evidence type="ECO:0000313" key="9">
    <source>
        <dbReference type="EMBL" id="RRJ61965.1"/>
    </source>
</evidence>
<comment type="caution">
    <text evidence="9">The sequence shown here is derived from an EMBL/GenBank/DDBJ whole genome shotgun (WGS) entry which is preliminary data.</text>
</comment>
<dbReference type="InterPro" id="IPR051393">
    <property type="entry name" value="ABC_transporter_permease"/>
</dbReference>
<evidence type="ECO:0000256" key="3">
    <source>
        <dbReference type="ARBA" id="ARBA00022475"/>
    </source>
</evidence>
<keyword evidence="2 7" id="KW-0813">Transport</keyword>
<dbReference type="PROSITE" id="PS50928">
    <property type="entry name" value="ABC_TM1"/>
    <property type="match status" value="1"/>
</dbReference>
<feature type="transmembrane region" description="Helical" evidence="7">
    <location>
        <begin position="172"/>
        <end position="193"/>
    </location>
</feature>
<dbReference type="AlphaFoldDB" id="A0A3P3TV06"/>
<sequence length="309" mass="34945">MESSVPFANKPSKASVRVRSKLLQSWVPFAFLLPALGLYVVFFIYPFIFAFILSFQKWNLISPNKEFVGLDNYRSLLHDEVFWISLKNSALYVLLTVPFAMGIGLALALAVESLWRGKRLYRMIFFLPVVSSISIISIVWSLMYNEQVGAINVLLRMFGIQGPNWMNDPATALWSLAIVGIWKGFGYNMVLYISGLKSVDRTLYEAASMDGAGRWKQFRHVTLPMLSPVTFFILVMSIISSFQVFTTIQIMTRGGPNNATNVLVYQIYQEAFQFFNIGVASASSTILLLLVGTLTVIQLRLSRKTVHYQ</sequence>
<keyword evidence="5 7" id="KW-1133">Transmembrane helix</keyword>
<keyword evidence="4 7" id="KW-0812">Transmembrane</keyword>
<dbReference type="PANTHER" id="PTHR30193:SF37">
    <property type="entry name" value="INNER MEMBRANE ABC TRANSPORTER PERMEASE PROTEIN YCJO"/>
    <property type="match status" value="1"/>
</dbReference>
<comment type="subcellular location">
    <subcellularLocation>
        <location evidence="1 7">Cell membrane</location>
        <topology evidence="1 7">Multi-pass membrane protein</topology>
    </subcellularLocation>
</comment>
<dbReference type="GO" id="GO:0005886">
    <property type="term" value="C:plasma membrane"/>
    <property type="evidence" value="ECO:0007669"/>
    <property type="project" value="UniProtKB-SubCell"/>
</dbReference>
<evidence type="ECO:0000259" key="8">
    <source>
        <dbReference type="PROSITE" id="PS50928"/>
    </source>
</evidence>
<keyword evidence="6 7" id="KW-0472">Membrane</keyword>
<evidence type="ECO:0000256" key="1">
    <source>
        <dbReference type="ARBA" id="ARBA00004651"/>
    </source>
</evidence>
<dbReference type="Pfam" id="PF00528">
    <property type="entry name" value="BPD_transp_1"/>
    <property type="match status" value="1"/>
</dbReference>
<accession>A0A3P3TV06</accession>
<feature type="transmembrane region" description="Helical" evidence="7">
    <location>
        <begin position="271"/>
        <end position="297"/>
    </location>
</feature>
<evidence type="ECO:0000256" key="7">
    <source>
        <dbReference type="RuleBase" id="RU363032"/>
    </source>
</evidence>
<dbReference type="GO" id="GO:0055085">
    <property type="term" value="P:transmembrane transport"/>
    <property type="evidence" value="ECO:0007669"/>
    <property type="project" value="InterPro"/>
</dbReference>
<gene>
    <name evidence="9" type="ORF">EHV15_02460</name>
</gene>
<dbReference type="Proteomes" id="UP000267017">
    <property type="component" value="Unassembled WGS sequence"/>
</dbReference>
<proteinExistence type="inferred from homology"/>
<evidence type="ECO:0000256" key="4">
    <source>
        <dbReference type="ARBA" id="ARBA00022692"/>
    </source>
</evidence>
<comment type="similarity">
    <text evidence="7">Belongs to the binding-protein-dependent transport system permease family.</text>
</comment>
<dbReference type="Gene3D" id="1.10.3720.10">
    <property type="entry name" value="MetI-like"/>
    <property type="match status" value="1"/>
</dbReference>
<evidence type="ECO:0000256" key="6">
    <source>
        <dbReference type="ARBA" id="ARBA00023136"/>
    </source>
</evidence>
<feature type="transmembrane region" description="Helical" evidence="7">
    <location>
        <begin position="26"/>
        <end position="53"/>
    </location>
</feature>
<dbReference type="CDD" id="cd06261">
    <property type="entry name" value="TM_PBP2"/>
    <property type="match status" value="1"/>
</dbReference>
<evidence type="ECO:0000256" key="5">
    <source>
        <dbReference type="ARBA" id="ARBA00022989"/>
    </source>
</evidence>
<evidence type="ECO:0000313" key="10">
    <source>
        <dbReference type="Proteomes" id="UP000267017"/>
    </source>
</evidence>
<dbReference type="InterPro" id="IPR035906">
    <property type="entry name" value="MetI-like_sf"/>
</dbReference>
<dbReference type="PANTHER" id="PTHR30193">
    <property type="entry name" value="ABC TRANSPORTER PERMEASE PROTEIN"/>
    <property type="match status" value="1"/>
</dbReference>
<dbReference type="OrthoDB" id="9788108at2"/>
<feature type="transmembrane region" description="Helical" evidence="7">
    <location>
        <begin position="90"/>
        <end position="111"/>
    </location>
</feature>
<reference evidence="9 10" key="1">
    <citation type="submission" date="2018-11" db="EMBL/GenBank/DDBJ databases">
        <title>Genome sequencing of Paenibacillus sp. KCOM 3021 (= ChDC PVNT-B20).</title>
        <authorList>
            <person name="Kook J.-K."/>
            <person name="Park S.-N."/>
            <person name="Lim Y.K."/>
        </authorList>
    </citation>
    <scope>NUCLEOTIDE SEQUENCE [LARGE SCALE GENOMIC DNA]</scope>
    <source>
        <strain evidence="9 10">KCOM 3021</strain>
    </source>
</reference>
<feature type="domain" description="ABC transmembrane type-1" evidence="8">
    <location>
        <begin position="86"/>
        <end position="298"/>
    </location>
</feature>
<dbReference type="SUPFAM" id="SSF161098">
    <property type="entry name" value="MetI-like"/>
    <property type="match status" value="1"/>
</dbReference>
<feature type="transmembrane region" description="Helical" evidence="7">
    <location>
        <begin position="229"/>
        <end position="251"/>
    </location>
</feature>
<name>A0A3P3TV06_9BACL</name>
<dbReference type="RefSeq" id="WP_128629883.1">
    <property type="nucleotide sequence ID" value="NZ_RRCN01000001.1"/>
</dbReference>
<protein>
    <submittedName>
        <fullName evidence="9">Sugar ABC transporter permease</fullName>
    </submittedName>
</protein>
<evidence type="ECO:0000256" key="2">
    <source>
        <dbReference type="ARBA" id="ARBA00022448"/>
    </source>
</evidence>
<keyword evidence="3" id="KW-1003">Cell membrane</keyword>